<accession>A0A3D8MEF4</accession>
<dbReference type="AlphaFoldDB" id="A0A3D8MEF4"/>
<feature type="chain" id="PRO_5017683191" evidence="1">
    <location>
        <begin position="26"/>
        <end position="718"/>
    </location>
</feature>
<evidence type="ECO:0000256" key="1">
    <source>
        <dbReference type="SAM" id="SignalP"/>
    </source>
</evidence>
<evidence type="ECO:0000313" key="2">
    <source>
        <dbReference type="EMBL" id="RDV28894.1"/>
    </source>
</evidence>
<dbReference type="EMBL" id="QRHA01000001">
    <property type="protein sequence ID" value="RDV28894.1"/>
    <property type="molecule type" value="Genomic_DNA"/>
</dbReference>
<gene>
    <name evidence="2" type="ORF">DXV75_00020</name>
</gene>
<dbReference type="Proteomes" id="UP000256561">
    <property type="component" value="Unassembled WGS sequence"/>
</dbReference>
<keyword evidence="1" id="KW-0732">Signal</keyword>
<protein>
    <submittedName>
        <fullName evidence="2">Uncharacterized protein</fullName>
    </submittedName>
</protein>
<proteinExistence type="predicted"/>
<dbReference type="SUPFAM" id="SSF75011">
    <property type="entry name" value="3-carboxy-cis,cis-mucoante lactonizing enzyme"/>
    <property type="match status" value="1"/>
</dbReference>
<reference evidence="3" key="1">
    <citation type="submission" date="2018-08" db="EMBL/GenBank/DDBJ databases">
        <authorList>
            <person name="Zhang J."/>
            <person name="Du Z.-J."/>
        </authorList>
    </citation>
    <scope>NUCLEOTIDE SEQUENCE [LARGE SCALE GENOMIC DNA]</scope>
    <source>
        <strain evidence="3">KCTC 52655</strain>
    </source>
</reference>
<name>A0A3D8MEF4_9ALTE</name>
<dbReference type="RefSeq" id="WP_115591185.1">
    <property type="nucleotide sequence ID" value="NZ_QRHA01000001.1"/>
</dbReference>
<keyword evidence="3" id="KW-1185">Reference proteome</keyword>
<organism evidence="2 3">
    <name type="scientific">Alteromonas aestuariivivens</name>
    <dbReference type="NCBI Taxonomy" id="1938339"/>
    <lineage>
        <taxon>Bacteria</taxon>
        <taxon>Pseudomonadati</taxon>
        <taxon>Pseudomonadota</taxon>
        <taxon>Gammaproteobacteria</taxon>
        <taxon>Alteromonadales</taxon>
        <taxon>Alteromonadaceae</taxon>
        <taxon>Alteromonas/Salinimonas group</taxon>
        <taxon>Alteromonas</taxon>
    </lineage>
</organism>
<dbReference type="OrthoDB" id="9823303at2"/>
<comment type="caution">
    <text evidence="2">The sequence shown here is derived from an EMBL/GenBank/DDBJ whole genome shotgun (WGS) entry which is preliminary data.</text>
</comment>
<feature type="signal peptide" evidence="1">
    <location>
        <begin position="1"/>
        <end position="25"/>
    </location>
</feature>
<evidence type="ECO:0000313" key="3">
    <source>
        <dbReference type="Proteomes" id="UP000256561"/>
    </source>
</evidence>
<sequence>MFALRSTIWVVWASLLVLVSPLAFSDNYVAGANYSNGQVYALCFDQDTGTAIRSTTSADGGTKPASLTFFTGNSNELGKDQLQLFVADESGQIRRFLWGEEFTVGEEPQKDCSTIVIEPTVQLYSKNDGTGPTAPNGLVVAPEQQLVTLSSANGGTESSIWRFDLQQSPVTAPQSLLPELVIAALPFGELNESLVLPQNMASTALHSDLLVATTSPAAIIKIDSKCLAPGASPCGTADWQELIGGSGSVPLAADPAGIALLPSPHQDILLVSTRSGDVAVYNLSSGQAVLDNPALISGLGQGKFKIKTARKVDIDIEQNSRVITFAANLYVAGRNNGSVVQIGLEMVEGNLELSSDPVLTVNQGIEHPRGLATTSEDFIRIFGCTENCPDEILVDISTVIEHSFDVSAQTGEPISGYIGETVEVFKDERPACQGLNSTAAPQPLYIWNNQLYTYDPDPVTPTDPVSTSVMIPSQYCGSPANDPHILLIRTISNIDPTLTDIKHRAYDTDLDEDGVADLDCTSGDASQFPAVGWAPIPETNDPPIVEGQTMIDVITGCGSLRLRTRTMSYFIPNLRVRPVASATKGKGKPGKQNFTSFGPILIAEYDGLQRTLEEANLTSGCIVSTPTLEEVYTSISDIQSDIERGRTRTLQSDTMALFEVLRNNELMISPKGLGCPLNYQGDVKSRITHLYFSTATKLLGQTWVEGCNEENLIELCLQ</sequence>